<dbReference type="SUPFAM" id="SSF53756">
    <property type="entry name" value="UDP-Glycosyltransferase/glycogen phosphorylase"/>
    <property type="match status" value="1"/>
</dbReference>
<accession>A0ABQ5JN06</accession>
<evidence type="ECO:0000313" key="4">
    <source>
        <dbReference type="EMBL" id="GKT05575.1"/>
    </source>
</evidence>
<dbReference type="EMBL" id="BQXO01000002">
    <property type="protein sequence ID" value="GKT05575.1"/>
    <property type="molecule type" value="Genomic_DNA"/>
</dbReference>
<dbReference type="InterPro" id="IPR001296">
    <property type="entry name" value="Glyco_trans_1"/>
</dbReference>
<reference evidence="4 5" key="1">
    <citation type="submission" date="2022-03" db="EMBL/GenBank/DDBJ databases">
        <title>Draft genome sequence of Furfurilactobacillus curtus JCM 31185.</title>
        <authorList>
            <person name="Suzuki S."/>
            <person name="Endo A."/>
            <person name="Kajikawa A."/>
        </authorList>
    </citation>
    <scope>NUCLEOTIDE SEQUENCE [LARGE SCALE GENOMIC DNA]</scope>
    <source>
        <strain evidence="4 5">JCM 31185</strain>
    </source>
</reference>
<dbReference type="PANTHER" id="PTHR12526:SF629">
    <property type="entry name" value="TEICHURONIC ACID BIOSYNTHESIS GLYCOSYLTRANSFERASE TUAH-RELATED"/>
    <property type="match status" value="1"/>
</dbReference>
<sequence>MNFFLNDQIVLHNSGIEHAEFDRLRLFNRNGQTAQIVTRNYSRQVTYYQEQAGLKVGELRNMFNFFQEAEQTPDRPLSDRQLPIFKGYEVTRHQNFTQIYDGSQHIAEIRCFTYSHSRVDWIRYFDRFGNVLHVDYYDWRGFLSMTQRFNGDGQVNAEWMFNPRGKRVYESYYQINPQTNQRENSLLKLIDYHGRDLNFANLTELFRFFLDELNQQTGKPNIFISDRRIDLDEAMLTMHTPATKLVMIHSTHSTQPDNQVTAPLNSVYETALVDRLDQVDGLIVQTQAQRQDLLQRLAISVPIYVIPSIVLTPTELSHRPRPLNDRPTNRLLCVARRFPEKRLDQAIIALKQVRERYPDATLELRGYGTAIIDQQLHQLVDQLGLVDAVQFTDYTTDLTPVYESAQILLLTSETEGFARVLPQAQAHGLPIIAYDIHYGPREIIDQTTGVLVSDGNVSELATAINELLAQSKRRQSMSQAAIDHAQQYGPLPIWRHWQELLSAVTQPEGQSLTDR</sequence>
<proteinExistence type="predicted"/>
<keyword evidence="5" id="KW-1185">Reference proteome</keyword>
<name>A0ABQ5JN06_9LACO</name>
<gene>
    <name evidence="4" type="primary">tagE6_3</name>
    <name evidence="4" type="ORF">JCM31185_08630</name>
</gene>
<dbReference type="Pfam" id="PF00534">
    <property type="entry name" value="Glycos_transf_1"/>
    <property type="match status" value="1"/>
</dbReference>
<dbReference type="Gene3D" id="3.40.50.2000">
    <property type="entry name" value="Glycogen Phosphorylase B"/>
    <property type="match status" value="3"/>
</dbReference>
<dbReference type="Proteomes" id="UP001628078">
    <property type="component" value="Unassembled WGS sequence"/>
</dbReference>
<evidence type="ECO:0000256" key="2">
    <source>
        <dbReference type="ARBA" id="ARBA00022679"/>
    </source>
</evidence>
<keyword evidence="1" id="KW-0328">Glycosyltransferase</keyword>
<evidence type="ECO:0000259" key="3">
    <source>
        <dbReference type="Pfam" id="PF00534"/>
    </source>
</evidence>
<dbReference type="RefSeq" id="WP_407882930.1">
    <property type="nucleotide sequence ID" value="NZ_BQXO01000002.1"/>
</dbReference>
<protein>
    <submittedName>
        <fullName evidence="4">Poly(Glycerol-phosphate) alpha-glucosyltransferase</fullName>
    </submittedName>
</protein>
<dbReference type="PANTHER" id="PTHR12526">
    <property type="entry name" value="GLYCOSYLTRANSFERASE"/>
    <property type="match status" value="1"/>
</dbReference>
<organism evidence="4 5">
    <name type="scientific">Furfurilactobacillus curtus</name>
    <dbReference type="NCBI Taxonomy" id="1746200"/>
    <lineage>
        <taxon>Bacteria</taxon>
        <taxon>Bacillati</taxon>
        <taxon>Bacillota</taxon>
        <taxon>Bacilli</taxon>
        <taxon>Lactobacillales</taxon>
        <taxon>Lactobacillaceae</taxon>
        <taxon>Furfurilactobacillus</taxon>
    </lineage>
</organism>
<feature type="domain" description="Glycosyl transferase family 1" evidence="3">
    <location>
        <begin position="324"/>
        <end position="482"/>
    </location>
</feature>
<keyword evidence="2" id="KW-0808">Transferase</keyword>
<comment type="caution">
    <text evidence="4">The sequence shown here is derived from an EMBL/GenBank/DDBJ whole genome shotgun (WGS) entry which is preliminary data.</text>
</comment>
<evidence type="ECO:0000313" key="5">
    <source>
        <dbReference type="Proteomes" id="UP001628078"/>
    </source>
</evidence>
<evidence type="ECO:0000256" key="1">
    <source>
        <dbReference type="ARBA" id="ARBA00022676"/>
    </source>
</evidence>